<dbReference type="EMBL" id="CT868662">
    <property type="protein sequence ID" value="CAK91380.1"/>
    <property type="molecule type" value="Genomic_DNA"/>
</dbReference>
<protein>
    <recommendedName>
        <fullName evidence="3">Transmembrane protein</fullName>
    </recommendedName>
</protein>
<dbReference type="Proteomes" id="UP000000600">
    <property type="component" value="Unassembled WGS sequence"/>
</dbReference>
<evidence type="ECO:0008006" key="3">
    <source>
        <dbReference type="Google" id="ProtNLM"/>
    </source>
</evidence>
<dbReference type="AlphaFoldDB" id="A0E7W3"/>
<reference evidence="1 2" key="1">
    <citation type="journal article" date="2006" name="Nature">
        <title>Global trends of whole-genome duplications revealed by the ciliate Paramecium tetraurelia.</title>
        <authorList>
            <consortium name="Genoscope"/>
            <person name="Aury J.-M."/>
            <person name="Jaillon O."/>
            <person name="Duret L."/>
            <person name="Noel B."/>
            <person name="Jubin C."/>
            <person name="Porcel B.M."/>
            <person name="Segurens B."/>
            <person name="Daubin V."/>
            <person name="Anthouard V."/>
            <person name="Aiach N."/>
            <person name="Arnaiz O."/>
            <person name="Billaut A."/>
            <person name="Beisson J."/>
            <person name="Blanc I."/>
            <person name="Bouhouche K."/>
            <person name="Camara F."/>
            <person name="Duharcourt S."/>
            <person name="Guigo R."/>
            <person name="Gogendeau D."/>
            <person name="Katinka M."/>
            <person name="Keller A.-M."/>
            <person name="Kissmehl R."/>
            <person name="Klotz C."/>
            <person name="Koll F."/>
            <person name="Le Moue A."/>
            <person name="Lepere C."/>
            <person name="Malinsky S."/>
            <person name="Nowacki M."/>
            <person name="Nowak J.K."/>
            <person name="Plattner H."/>
            <person name="Poulain J."/>
            <person name="Ruiz F."/>
            <person name="Serrano V."/>
            <person name="Zagulski M."/>
            <person name="Dessen P."/>
            <person name="Betermier M."/>
            <person name="Weissenbach J."/>
            <person name="Scarpelli C."/>
            <person name="Schachter V."/>
            <person name="Sperling L."/>
            <person name="Meyer E."/>
            <person name="Cohen J."/>
            <person name="Wincker P."/>
        </authorList>
    </citation>
    <scope>NUCLEOTIDE SEQUENCE [LARGE SCALE GENOMIC DNA]</scope>
    <source>
        <strain evidence="1 2">Stock d4-2</strain>
    </source>
</reference>
<proteinExistence type="predicted"/>
<name>A0E7W3_PARTE</name>
<evidence type="ECO:0000313" key="2">
    <source>
        <dbReference type="Proteomes" id="UP000000600"/>
    </source>
</evidence>
<organism evidence="1 2">
    <name type="scientific">Paramecium tetraurelia</name>
    <dbReference type="NCBI Taxonomy" id="5888"/>
    <lineage>
        <taxon>Eukaryota</taxon>
        <taxon>Sar</taxon>
        <taxon>Alveolata</taxon>
        <taxon>Ciliophora</taxon>
        <taxon>Intramacronucleata</taxon>
        <taxon>Oligohymenophorea</taxon>
        <taxon>Peniculida</taxon>
        <taxon>Parameciidae</taxon>
        <taxon>Paramecium</taxon>
    </lineage>
</organism>
<dbReference type="InParanoid" id="A0E7W3"/>
<dbReference type="RefSeq" id="XP_001458777.1">
    <property type="nucleotide sequence ID" value="XM_001458740.1"/>
</dbReference>
<keyword evidence="2" id="KW-1185">Reference proteome</keyword>
<dbReference type="GeneID" id="5044562"/>
<gene>
    <name evidence="1" type="ORF">GSPATT00024108001</name>
</gene>
<accession>A0E7W3</accession>
<sequence length="146" mass="17439">MLPFMCAQPYSNYPQLNLQQFYMLPTQAYALTIQMKETFEQTCQFQDPIKNAAVTNNMEVIAEREMNSLLNLLSKIISLLQYSVFKEFVKENLKLFKPNHFFLSLLIFSTYTYLIKKRYIEKNQQNKRGNDQIYNQKIFSIYQKSN</sequence>
<dbReference type="HOGENOM" id="CLU_1781058_0_0_1"/>
<evidence type="ECO:0000313" key="1">
    <source>
        <dbReference type="EMBL" id="CAK91380.1"/>
    </source>
</evidence>
<dbReference type="KEGG" id="ptm:GSPATT00024108001"/>